<dbReference type="CDD" id="cd06558">
    <property type="entry name" value="crotonase-like"/>
    <property type="match status" value="1"/>
</dbReference>
<proteinExistence type="inferred from homology"/>
<dbReference type="OrthoDB" id="9775794at2"/>
<dbReference type="InterPro" id="IPR014748">
    <property type="entry name" value="Enoyl-CoA_hydra_C"/>
</dbReference>
<gene>
    <name evidence="2" type="ORF">DN752_06900</name>
</gene>
<dbReference type="AlphaFoldDB" id="A0A2Z4IH18"/>
<dbReference type="InterPro" id="IPR029045">
    <property type="entry name" value="ClpP/crotonase-like_dom_sf"/>
</dbReference>
<dbReference type="RefSeq" id="WP_112783263.1">
    <property type="nucleotide sequence ID" value="NZ_CP030041.1"/>
</dbReference>
<dbReference type="InterPro" id="IPR001753">
    <property type="entry name" value="Enoyl-CoA_hydra/iso"/>
</dbReference>
<dbReference type="Gene3D" id="3.90.226.10">
    <property type="entry name" value="2-enoyl-CoA Hydratase, Chain A, domain 1"/>
    <property type="match status" value="1"/>
</dbReference>
<accession>A0A2Z4IH18</accession>
<name>A0A2Z4IH18_9BACT</name>
<evidence type="ECO:0000313" key="3">
    <source>
        <dbReference type="Proteomes" id="UP000248688"/>
    </source>
</evidence>
<evidence type="ECO:0000313" key="2">
    <source>
        <dbReference type="EMBL" id="AWW29866.1"/>
    </source>
</evidence>
<reference evidence="2 3" key="1">
    <citation type="submission" date="2018-06" db="EMBL/GenBank/DDBJ databases">
        <title>Echinicola strongylocentroti sp. nov., isolated from a sea urchin Strongylocentrotus intermedius.</title>
        <authorList>
            <person name="Bae S.S."/>
        </authorList>
    </citation>
    <scope>NUCLEOTIDE SEQUENCE [LARGE SCALE GENOMIC DNA]</scope>
    <source>
        <strain evidence="2 3">MEBiC08714</strain>
    </source>
</reference>
<dbReference type="KEGG" id="est:DN752_06900"/>
<dbReference type="Pfam" id="PF00378">
    <property type="entry name" value="ECH_1"/>
    <property type="match status" value="1"/>
</dbReference>
<organism evidence="2 3">
    <name type="scientific">Echinicola strongylocentroti</name>
    <dbReference type="NCBI Taxonomy" id="1795355"/>
    <lineage>
        <taxon>Bacteria</taxon>
        <taxon>Pseudomonadati</taxon>
        <taxon>Bacteroidota</taxon>
        <taxon>Cytophagia</taxon>
        <taxon>Cytophagales</taxon>
        <taxon>Cyclobacteriaceae</taxon>
        <taxon>Echinicola</taxon>
    </lineage>
</organism>
<dbReference type="PANTHER" id="PTHR43802:SF1">
    <property type="entry name" value="IP11341P-RELATED"/>
    <property type="match status" value="1"/>
</dbReference>
<evidence type="ECO:0000256" key="1">
    <source>
        <dbReference type="ARBA" id="ARBA00005254"/>
    </source>
</evidence>
<comment type="similarity">
    <text evidence="1">Belongs to the enoyl-CoA hydratase/isomerase family.</text>
</comment>
<protein>
    <submittedName>
        <fullName evidence="2">2-(1,2-epoxy-1,2-dihydrophenyl)acetyl-CoA isomerase</fullName>
    </submittedName>
</protein>
<dbReference type="Proteomes" id="UP000248688">
    <property type="component" value="Chromosome"/>
</dbReference>
<sequence length="260" mass="28890">MEFKHINYTLQEYWVEIVINRPEVYNALNLEVLKELFAAFEKAGKSSEIRCVVLTGMGAAFCSGQDLKAVGQDLEAIPFREIIRDYYNPLILKMQALQKPIICKLNGLAAGAGCSLALASDVIVASKEAYLPEIFAHIGLVMDAGGNYFLPKRIGYPLAFELATTGRKVYAEEAEKIGLVNKAVEHDQLDAAISQYVEIYVNASAHAVGLIKEMLHESAGMSLQEVLDMEMVYQHKAGKHQDFIEGITAFIEKRKPRFNS</sequence>
<dbReference type="EMBL" id="CP030041">
    <property type="protein sequence ID" value="AWW29866.1"/>
    <property type="molecule type" value="Genomic_DNA"/>
</dbReference>
<dbReference type="GO" id="GO:0016853">
    <property type="term" value="F:isomerase activity"/>
    <property type="evidence" value="ECO:0007669"/>
    <property type="project" value="UniProtKB-KW"/>
</dbReference>
<dbReference type="Gene3D" id="1.10.12.10">
    <property type="entry name" value="Lyase 2-enoyl-coa Hydratase, Chain A, domain 2"/>
    <property type="match status" value="1"/>
</dbReference>
<dbReference type="PANTHER" id="PTHR43802">
    <property type="entry name" value="ENOYL-COA HYDRATASE"/>
    <property type="match status" value="1"/>
</dbReference>
<dbReference type="SUPFAM" id="SSF52096">
    <property type="entry name" value="ClpP/crotonase"/>
    <property type="match status" value="1"/>
</dbReference>
<keyword evidence="2" id="KW-0413">Isomerase</keyword>
<keyword evidence="3" id="KW-1185">Reference proteome</keyword>